<dbReference type="PANTHER" id="PTHR42958">
    <property type="entry name" value="HYDROGENASE-2 LARGE CHAIN"/>
    <property type="match status" value="1"/>
</dbReference>
<dbReference type="RefSeq" id="WP_043747689.1">
    <property type="nucleotide sequence ID" value="NZ_AONC01000001.1"/>
</dbReference>
<dbReference type="Proteomes" id="UP000019460">
    <property type="component" value="Unassembled WGS sequence"/>
</dbReference>
<proteinExistence type="predicted"/>
<dbReference type="Gene3D" id="1.10.645.10">
    <property type="entry name" value="Cytochrome-c3 Hydrogenase, chain B"/>
    <property type="match status" value="1"/>
</dbReference>
<evidence type="ECO:0000313" key="2">
    <source>
        <dbReference type="Proteomes" id="UP000019460"/>
    </source>
</evidence>
<evidence type="ECO:0000313" key="1">
    <source>
        <dbReference type="EMBL" id="EXJ17215.1"/>
    </source>
</evidence>
<accession>W9W3S8</accession>
<dbReference type="InterPro" id="IPR050867">
    <property type="entry name" value="NiFe/NiFeSe_hydrgnase_LSU"/>
</dbReference>
<keyword evidence="2" id="KW-1185">Reference proteome</keyword>
<dbReference type="AlphaFoldDB" id="W9W3S8"/>
<dbReference type="PATRIC" id="fig|1249627.3.peg.41"/>
<organism evidence="1 2">
    <name type="scientific">Imhoffiella purpurea</name>
    <dbReference type="NCBI Taxonomy" id="1249627"/>
    <lineage>
        <taxon>Bacteria</taxon>
        <taxon>Pseudomonadati</taxon>
        <taxon>Pseudomonadota</taxon>
        <taxon>Gammaproteobacteria</taxon>
        <taxon>Chromatiales</taxon>
        <taxon>Chromatiaceae</taxon>
        <taxon>Imhoffiella</taxon>
    </lineage>
</organism>
<dbReference type="STRING" id="1249627.D779_0042"/>
<name>W9W3S8_9GAMM</name>
<reference evidence="1 2" key="1">
    <citation type="submission" date="2012-11" db="EMBL/GenBank/DDBJ databases">
        <title>Genome assembly of Thiorhodococcus sp. AK35.</title>
        <authorList>
            <person name="Nupur N."/>
            <person name="Khatri I."/>
            <person name="Subramanian S."/>
            <person name="Pinnaka A."/>
        </authorList>
    </citation>
    <scope>NUCLEOTIDE SEQUENCE [LARGE SCALE GENOMIC DNA]</scope>
    <source>
        <strain evidence="1 2">AK35</strain>
    </source>
</reference>
<dbReference type="EMBL" id="AONC01000001">
    <property type="protein sequence ID" value="EXJ17215.1"/>
    <property type="molecule type" value="Genomic_DNA"/>
</dbReference>
<gene>
    <name evidence="1" type="ORF">D779_0042</name>
</gene>
<dbReference type="SUPFAM" id="SSF56762">
    <property type="entry name" value="HydB/Nqo4-like"/>
    <property type="match status" value="1"/>
</dbReference>
<sequence>MSDPAGRLNIQLRRVASGFACQIGSTRPVASSALFRGRGMTETASLLPLLFSICARSQALACAGALERAGGMKPDPGTAHLRRMVVAVETVREHLWRILLDWPAILGEEPDRQAMIRVQAIARDVFAAADPDGALFRPGSETPIPSPDVLAGTASSLANLMAERILGMSPDVWLERVENLAAFDDWCRSVSTPSARLLRGLLDSGEGRFGHAEICALSDPADSELASELRGPQAAEFVARPSWRGLPRETTPLTRYAESGLTAALVADQGRGILARLVAQVVETASLIQRVRGGGSGAQLAVVQDGALEAGVGIGRADAARGLLVHLAEVDGTRVLDYRILAPTEWNFHPKGVVAKALAALPDAEDSVLSRRAQLLVTAIDPCVAFDLVLP</sequence>
<dbReference type="PANTHER" id="PTHR42958:SF4">
    <property type="entry name" value="HYDROGENASE EXPRESSION_FORMATION PROTEIN HUPK"/>
    <property type="match status" value="1"/>
</dbReference>
<dbReference type="eggNOG" id="COG3259">
    <property type="taxonomic scope" value="Bacteria"/>
</dbReference>
<dbReference type="OrthoDB" id="9157196at2"/>
<protein>
    <submittedName>
        <fullName evidence="1">Putative hydrogenase expression/formation protein HupK</fullName>
    </submittedName>
</protein>
<dbReference type="InterPro" id="IPR029014">
    <property type="entry name" value="NiFe-Hase_large"/>
</dbReference>
<comment type="caution">
    <text evidence="1">The sequence shown here is derived from an EMBL/GenBank/DDBJ whole genome shotgun (WGS) entry which is preliminary data.</text>
</comment>